<proteinExistence type="predicted"/>
<dbReference type="EnsemblPlants" id="KQL14035">
    <property type="protein sequence ID" value="KQL14035"/>
    <property type="gene ID" value="SETIT_025764mg"/>
</dbReference>
<dbReference type="Proteomes" id="UP000004995">
    <property type="component" value="Unassembled WGS sequence"/>
</dbReference>
<evidence type="ECO:0000313" key="2">
    <source>
        <dbReference type="Proteomes" id="UP000004995"/>
    </source>
</evidence>
<accession>K3ZGR2</accession>
<dbReference type="AlphaFoldDB" id="K3ZGR2"/>
<protein>
    <submittedName>
        <fullName evidence="1">Uncharacterized protein</fullName>
    </submittedName>
</protein>
<dbReference type="InParanoid" id="K3ZGR2"/>
<evidence type="ECO:0000313" key="1">
    <source>
        <dbReference type="EnsemblPlants" id="KQL14035"/>
    </source>
</evidence>
<dbReference type="EMBL" id="AGNK02001505">
    <property type="status" value="NOT_ANNOTATED_CDS"/>
    <property type="molecule type" value="Genomic_DNA"/>
</dbReference>
<keyword evidence="2" id="KW-1185">Reference proteome</keyword>
<reference evidence="1" key="2">
    <citation type="submission" date="2018-08" db="UniProtKB">
        <authorList>
            <consortium name="EnsemblPlants"/>
        </authorList>
    </citation>
    <scope>IDENTIFICATION</scope>
    <source>
        <strain evidence="1">Yugu1</strain>
    </source>
</reference>
<name>K3ZGR2_SETIT</name>
<organism evidence="1 2">
    <name type="scientific">Setaria italica</name>
    <name type="common">Foxtail millet</name>
    <name type="synonym">Panicum italicum</name>
    <dbReference type="NCBI Taxonomy" id="4555"/>
    <lineage>
        <taxon>Eukaryota</taxon>
        <taxon>Viridiplantae</taxon>
        <taxon>Streptophyta</taxon>
        <taxon>Embryophyta</taxon>
        <taxon>Tracheophyta</taxon>
        <taxon>Spermatophyta</taxon>
        <taxon>Magnoliopsida</taxon>
        <taxon>Liliopsida</taxon>
        <taxon>Poales</taxon>
        <taxon>Poaceae</taxon>
        <taxon>PACMAD clade</taxon>
        <taxon>Panicoideae</taxon>
        <taxon>Panicodae</taxon>
        <taxon>Paniceae</taxon>
        <taxon>Cenchrinae</taxon>
        <taxon>Setaria</taxon>
    </lineage>
</organism>
<dbReference type="Gramene" id="KQL14035">
    <property type="protein sequence ID" value="KQL14035"/>
    <property type="gene ID" value="SETIT_025764mg"/>
</dbReference>
<reference evidence="2" key="1">
    <citation type="journal article" date="2012" name="Nat. Biotechnol.">
        <title>Reference genome sequence of the model plant Setaria.</title>
        <authorList>
            <person name="Bennetzen J.L."/>
            <person name="Schmutz J."/>
            <person name="Wang H."/>
            <person name="Percifield R."/>
            <person name="Hawkins J."/>
            <person name="Pontaroli A.C."/>
            <person name="Estep M."/>
            <person name="Feng L."/>
            <person name="Vaughn J.N."/>
            <person name="Grimwood J."/>
            <person name="Jenkins J."/>
            <person name="Barry K."/>
            <person name="Lindquist E."/>
            <person name="Hellsten U."/>
            <person name="Deshpande S."/>
            <person name="Wang X."/>
            <person name="Wu X."/>
            <person name="Mitros T."/>
            <person name="Triplett J."/>
            <person name="Yang X."/>
            <person name="Ye C.Y."/>
            <person name="Mauro-Herrera M."/>
            <person name="Wang L."/>
            <person name="Li P."/>
            <person name="Sharma M."/>
            <person name="Sharma R."/>
            <person name="Ronald P.C."/>
            <person name="Panaud O."/>
            <person name="Kellogg E.A."/>
            <person name="Brutnell T.P."/>
            <person name="Doust A.N."/>
            <person name="Tuskan G.A."/>
            <person name="Rokhsar D."/>
            <person name="Devos K.M."/>
        </authorList>
    </citation>
    <scope>NUCLEOTIDE SEQUENCE [LARGE SCALE GENOMIC DNA]</scope>
    <source>
        <strain evidence="2">cv. Yugu1</strain>
    </source>
</reference>
<sequence>MTMHSNKISLQYCKAILACHQGNSCLLTFYHMAAGCAGFRDFLRCIDATCSYTRGENR</sequence>
<dbReference type="HOGENOM" id="CLU_2982665_0_0_1"/>